<evidence type="ECO:0000259" key="8">
    <source>
        <dbReference type="Pfam" id="PF12696"/>
    </source>
</evidence>
<evidence type="ECO:0000313" key="9">
    <source>
        <dbReference type="EMBL" id="CAB4896546.1"/>
    </source>
</evidence>
<dbReference type="SUPFAM" id="SSF52540">
    <property type="entry name" value="P-loop containing nucleoside triphosphate hydrolases"/>
    <property type="match status" value="1"/>
</dbReference>
<dbReference type="AlphaFoldDB" id="A0A6J7FM50"/>
<dbReference type="Gene3D" id="3.40.50.300">
    <property type="entry name" value="P-loop containing nucleotide triphosphate hydrolases"/>
    <property type="match status" value="1"/>
</dbReference>
<evidence type="ECO:0000256" key="6">
    <source>
        <dbReference type="ARBA" id="ARBA00023136"/>
    </source>
</evidence>
<dbReference type="Pfam" id="PF02534">
    <property type="entry name" value="T4SS-DNA_transf"/>
    <property type="match status" value="1"/>
</dbReference>
<gene>
    <name evidence="9" type="ORF">UFOPK3609_00049</name>
</gene>
<dbReference type="EMBL" id="CAFBMQ010000001">
    <property type="protein sequence ID" value="CAB4896546.1"/>
    <property type="molecule type" value="Genomic_DNA"/>
</dbReference>
<keyword evidence="3" id="KW-1003">Cell membrane</keyword>
<organism evidence="9">
    <name type="scientific">freshwater metagenome</name>
    <dbReference type="NCBI Taxonomy" id="449393"/>
    <lineage>
        <taxon>unclassified sequences</taxon>
        <taxon>metagenomes</taxon>
        <taxon>ecological metagenomes</taxon>
    </lineage>
</organism>
<dbReference type="InterPro" id="IPR051539">
    <property type="entry name" value="T4SS-coupling_protein"/>
</dbReference>
<comment type="subcellular location">
    <subcellularLocation>
        <location evidence="1">Cell membrane</location>
        <topology evidence="1">Multi-pass membrane protein</topology>
    </subcellularLocation>
</comment>
<sequence length="632" mass="65759">MSRPIGPGVGGSGGLSGNEAAWVVPVLGGLLLLASAATWAGGTLAALLSEPASGAPAPTPASEPDASFHLLLVVQVLRDGTASLWPQASPTLVWTLAAVVALLVAVPVAAVAALLLRRRVRADDPRRSLARRREVAHLTLPAAAATAVRLRPSLAGAKPADLPPGELGLALGRLRSTGSPDKCPVLYSSWEDVVLAYMAPRSGKSTALAIPAMLSAPGAAVATSNKADVWAATAALRAQATGQRVWTFDPQSIAWAPRTWWWDPLADLTCVEEAERLAGHFVLTVDDERSKDIWGPAAQELIAALLLAAKATGGTMHDVYDWLNDEANPTPVEVLRDAGYRGLAASLAGMQGSPAETRGSVYFTARVAARCLRNPQITAWVTPPTEAVVPGPDGRAVRVEQFDAAEFPTSRQTLFLLSKDGGGSAAPLVAALTDRVMRAATLAAERAGGRLDPPMVVVLDEAANICRIADLPQLYSHLGSRGVIPLTILQSHAQGVGVWGETGMRALLSAATVKLVGAGIDDASFAEDLSRLIGDHDVTTVSISTGDGRTSRSRSVRQQRILPAAAIRALPKGQALVWLTGARVALVTTLPWYAGPRGAEITEQVAAAQAALTAAASERGSHRPAPAVGAWR</sequence>
<evidence type="ECO:0000256" key="4">
    <source>
        <dbReference type="ARBA" id="ARBA00022692"/>
    </source>
</evidence>
<evidence type="ECO:0000256" key="3">
    <source>
        <dbReference type="ARBA" id="ARBA00022475"/>
    </source>
</evidence>
<dbReference type="InterPro" id="IPR003688">
    <property type="entry name" value="TraG/VirD4"/>
</dbReference>
<evidence type="ECO:0000256" key="7">
    <source>
        <dbReference type="SAM" id="Phobius"/>
    </source>
</evidence>
<name>A0A6J7FM50_9ZZZZ</name>
<reference evidence="9" key="1">
    <citation type="submission" date="2020-05" db="EMBL/GenBank/DDBJ databases">
        <authorList>
            <person name="Chiriac C."/>
            <person name="Salcher M."/>
            <person name="Ghai R."/>
            <person name="Kavagutti S V."/>
        </authorList>
    </citation>
    <scope>NUCLEOTIDE SEQUENCE</scope>
</reference>
<feature type="domain" description="TraD/TraG TraM recognition site" evidence="8">
    <location>
        <begin position="454"/>
        <end position="572"/>
    </location>
</feature>
<dbReference type="CDD" id="cd01127">
    <property type="entry name" value="TrwB_TraG_TraD_VirD4"/>
    <property type="match status" value="1"/>
</dbReference>
<comment type="similarity">
    <text evidence="2">Belongs to the VirD4/TraG family.</text>
</comment>
<dbReference type="GO" id="GO:0005886">
    <property type="term" value="C:plasma membrane"/>
    <property type="evidence" value="ECO:0007669"/>
    <property type="project" value="UniProtKB-SubCell"/>
</dbReference>
<evidence type="ECO:0000256" key="1">
    <source>
        <dbReference type="ARBA" id="ARBA00004651"/>
    </source>
</evidence>
<keyword evidence="5 7" id="KW-1133">Transmembrane helix</keyword>
<dbReference type="InterPro" id="IPR027417">
    <property type="entry name" value="P-loop_NTPase"/>
</dbReference>
<keyword evidence="4 7" id="KW-0812">Transmembrane</keyword>
<dbReference type="PANTHER" id="PTHR37937">
    <property type="entry name" value="CONJUGATIVE TRANSFER: DNA TRANSPORT"/>
    <property type="match status" value="1"/>
</dbReference>
<dbReference type="Pfam" id="PF12696">
    <property type="entry name" value="TraG-D_C"/>
    <property type="match status" value="1"/>
</dbReference>
<accession>A0A6J7FM50</accession>
<keyword evidence="6 7" id="KW-0472">Membrane</keyword>
<protein>
    <submittedName>
        <fullName evidence="9">Unannotated protein</fullName>
    </submittedName>
</protein>
<evidence type="ECO:0000256" key="5">
    <source>
        <dbReference type="ARBA" id="ARBA00022989"/>
    </source>
</evidence>
<feature type="transmembrane region" description="Helical" evidence="7">
    <location>
        <begin position="20"/>
        <end position="41"/>
    </location>
</feature>
<evidence type="ECO:0000256" key="2">
    <source>
        <dbReference type="ARBA" id="ARBA00008806"/>
    </source>
</evidence>
<dbReference type="PANTHER" id="PTHR37937:SF1">
    <property type="entry name" value="CONJUGATIVE TRANSFER: DNA TRANSPORT"/>
    <property type="match status" value="1"/>
</dbReference>
<feature type="transmembrane region" description="Helical" evidence="7">
    <location>
        <begin position="92"/>
        <end position="116"/>
    </location>
</feature>
<dbReference type="InterPro" id="IPR032689">
    <property type="entry name" value="TraG-D_C"/>
</dbReference>
<proteinExistence type="inferred from homology"/>